<evidence type="ECO:0000313" key="2">
    <source>
        <dbReference type="Proteomes" id="UP000036873"/>
    </source>
</evidence>
<sequence length="68" mass="7864">MKTVMMQSKAYGEKFKICQTECETLESAWGEINDRPEVGGWISFKDEREIMKVNGGFHHSEEMYGEKA</sequence>
<gene>
    <name evidence="1" type="ORF">AKG39_00840</name>
</gene>
<keyword evidence="2" id="KW-1185">Reference proteome</keyword>
<comment type="caution">
    <text evidence="1">The sequence shown here is derived from an EMBL/GenBank/DDBJ whole genome shotgun (WGS) entry which is preliminary data.</text>
</comment>
<evidence type="ECO:0000313" key="1">
    <source>
        <dbReference type="EMBL" id="KNZ43482.1"/>
    </source>
</evidence>
<dbReference type="RefSeq" id="WP_050738467.1">
    <property type="nucleotide sequence ID" value="NZ_LGYO01000003.1"/>
</dbReference>
<name>A0A0L6U583_9FIRM</name>
<reference evidence="2" key="1">
    <citation type="submission" date="2015-07" db="EMBL/GenBank/DDBJ databases">
        <title>Draft genome sequence of Acetobacterium bakii DSM 8293, a potential psychrophilic chemical producer through syngas fermentation.</title>
        <authorList>
            <person name="Song Y."/>
            <person name="Hwang S."/>
            <person name="Cho B.-K."/>
        </authorList>
    </citation>
    <scope>NUCLEOTIDE SEQUENCE [LARGE SCALE GENOMIC DNA]</scope>
    <source>
        <strain evidence="2">DSM 8239</strain>
    </source>
</reference>
<dbReference type="EMBL" id="LGYO01000003">
    <property type="protein sequence ID" value="KNZ43482.1"/>
    <property type="molecule type" value="Genomic_DNA"/>
</dbReference>
<accession>A0A0L6U583</accession>
<dbReference type="AlphaFoldDB" id="A0A0L6U583"/>
<organism evidence="1 2">
    <name type="scientific">Acetobacterium bakii</name>
    <dbReference type="NCBI Taxonomy" id="52689"/>
    <lineage>
        <taxon>Bacteria</taxon>
        <taxon>Bacillati</taxon>
        <taxon>Bacillota</taxon>
        <taxon>Clostridia</taxon>
        <taxon>Eubacteriales</taxon>
        <taxon>Eubacteriaceae</taxon>
        <taxon>Acetobacterium</taxon>
    </lineage>
</organism>
<proteinExistence type="predicted"/>
<protein>
    <submittedName>
        <fullName evidence="1">Uncharacterized protein</fullName>
    </submittedName>
</protein>
<dbReference type="Proteomes" id="UP000036873">
    <property type="component" value="Unassembled WGS sequence"/>
</dbReference>